<evidence type="ECO:0000313" key="3">
    <source>
        <dbReference type="EMBL" id="AKU98510.1"/>
    </source>
</evidence>
<dbReference type="InterPro" id="IPR019198">
    <property type="entry name" value="Beta_propeller_containing"/>
</dbReference>
<dbReference type="PROSITE" id="PS51257">
    <property type="entry name" value="PROKAR_LIPOPROTEIN"/>
    <property type="match status" value="1"/>
</dbReference>
<sequence>MLPRFLGFGVSALALTACAAGHHVASNAPDPRPAATSAPKEESPAKPPAAVADAPAVSTPMAGEPSAATLADARLVAISCESREKEIATRIERMREEVDAKFKEWHDEQPACWAEDRKREAERREFEACIARGECGYGLGLSGVGEGGGGSGWGFGAGSIGTIGHATGRASYRMGASVAGRAVGVRKAESMSRTNTQVVSVDEADIVKTDGRWVYVVANGALRIVEALSPHVVSTTKVPGVSRDMFIEGDRAVVFTSSRSGADRCTYGYDCTVAGDGSSTTIHVFDVTDRAAPRSLRRIEMSGSLITSRRIGNTVHTVVADGDSADGHYQAWPDDLPMCGTPQAVVVAKLAKLKAENERVIRASTSLPKMSDRGVDRPLCAGLLESKGDSAHTFTSLVSFDMTKDDQPAVTATVRSRPGAVFASEDALYMSTTRRKGREGWRSYYASVDETSELHKFRIGATPSATRYVGTGVVPGHVLNQFSMDQWHGYLRVATTRGRVPSPDVESSISMMAEGEGGSLVRVGSVDHIARGEDIRAVRFDDDRGYIVTFKKTDPLFVLDLHDVAQPKILGELKIPGFSTYIHRLDPNHLLSIGFDANDHGDFAYFDGVILQLFDVTNPTDPRLLHKEKLGTRGSSSAAATDHLAFNYFAEKQLLAIPMTLCEGGGDGRNGDQLAFSGLLVYRVSPETGFQKLGGVDHGKRGVDCSTWWSNARSAVVRSVFLDDLVYSMATDRLKVQRMSAFGTDLADIKL</sequence>
<feature type="signal peptide" evidence="2">
    <location>
        <begin position="1"/>
        <end position="19"/>
    </location>
</feature>
<dbReference type="RefSeq" id="WP_146649456.1">
    <property type="nucleotide sequence ID" value="NZ_CP012333.1"/>
</dbReference>
<evidence type="ECO:0000256" key="2">
    <source>
        <dbReference type="SAM" id="SignalP"/>
    </source>
</evidence>
<gene>
    <name evidence="3" type="ORF">AKJ09_05174</name>
</gene>
<dbReference type="Proteomes" id="UP000064967">
    <property type="component" value="Chromosome"/>
</dbReference>
<evidence type="ECO:0000313" key="4">
    <source>
        <dbReference type="Proteomes" id="UP000064967"/>
    </source>
</evidence>
<evidence type="ECO:0000256" key="1">
    <source>
        <dbReference type="SAM" id="MobiDB-lite"/>
    </source>
</evidence>
<keyword evidence="4" id="KW-1185">Reference proteome</keyword>
<feature type="region of interest" description="Disordered" evidence="1">
    <location>
        <begin position="24"/>
        <end position="65"/>
    </location>
</feature>
<dbReference type="OrthoDB" id="9778998at2"/>
<name>A0A0K1PYA1_9BACT</name>
<dbReference type="EMBL" id="CP012333">
    <property type="protein sequence ID" value="AKU98510.1"/>
    <property type="molecule type" value="Genomic_DNA"/>
</dbReference>
<dbReference type="AlphaFoldDB" id="A0A0K1PYA1"/>
<dbReference type="STRING" id="1391654.AKJ09_05174"/>
<evidence type="ECO:0008006" key="5">
    <source>
        <dbReference type="Google" id="ProtNLM"/>
    </source>
</evidence>
<proteinExistence type="predicted"/>
<accession>A0A0K1PYA1</accession>
<keyword evidence="2" id="KW-0732">Signal</keyword>
<protein>
    <recommendedName>
        <fullName evidence="5">Beta propeller domain protein</fullName>
    </recommendedName>
</protein>
<dbReference type="Pfam" id="PF09826">
    <property type="entry name" value="Beta_propel"/>
    <property type="match status" value="1"/>
</dbReference>
<organism evidence="3 4">
    <name type="scientific">Labilithrix luteola</name>
    <dbReference type="NCBI Taxonomy" id="1391654"/>
    <lineage>
        <taxon>Bacteria</taxon>
        <taxon>Pseudomonadati</taxon>
        <taxon>Myxococcota</taxon>
        <taxon>Polyangia</taxon>
        <taxon>Polyangiales</taxon>
        <taxon>Labilitrichaceae</taxon>
        <taxon>Labilithrix</taxon>
    </lineage>
</organism>
<feature type="chain" id="PRO_5005466578" description="Beta propeller domain protein" evidence="2">
    <location>
        <begin position="20"/>
        <end position="751"/>
    </location>
</feature>
<dbReference type="KEGG" id="llu:AKJ09_05174"/>
<reference evidence="3 4" key="1">
    <citation type="submission" date="2015-08" db="EMBL/GenBank/DDBJ databases">
        <authorList>
            <person name="Babu N.S."/>
            <person name="Beckwith C.J."/>
            <person name="Beseler K.G."/>
            <person name="Brison A."/>
            <person name="Carone J.V."/>
            <person name="Caskin T.P."/>
            <person name="Diamond M."/>
            <person name="Durham M.E."/>
            <person name="Foxe J.M."/>
            <person name="Go M."/>
            <person name="Henderson B.A."/>
            <person name="Jones I.B."/>
            <person name="McGettigan J.A."/>
            <person name="Micheletti S.J."/>
            <person name="Nasrallah M.E."/>
            <person name="Ortiz D."/>
            <person name="Piller C.R."/>
            <person name="Privatt S.R."/>
            <person name="Schneider S.L."/>
            <person name="Sharp S."/>
            <person name="Smith T.C."/>
            <person name="Stanton J.D."/>
            <person name="Ullery H.E."/>
            <person name="Wilson R.J."/>
            <person name="Serrano M.G."/>
            <person name="Buck G."/>
            <person name="Lee V."/>
            <person name="Wang Y."/>
            <person name="Carvalho R."/>
            <person name="Voegtly L."/>
            <person name="Shi R."/>
            <person name="Duckworth R."/>
            <person name="Johnson A."/>
            <person name="Loviza R."/>
            <person name="Walstead R."/>
            <person name="Shah Z."/>
            <person name="Kiflezghi M."/>
            <person name="Wade K."/>
            <person name="Ball S.L."/>
            <person name="Bradley K.W."/>
            <person name="Asai D.J."/>
            <person name="Bowman C.A."/>
            <person name="Russell D.A."/>
            <person name="Pope W.H."/>
            <person name="Jacobs-Sera D."/>
            <person name="Hendrix R.W."/>
            <person name="Hatfull G.F."/>
        </authorList>
    </citation>
    <scope>NUCLEOTIDE SEQUENCE [LARGE SCALE GENOMIC DNA]</scope>
    <source>
        <strain evidence="3 4">DSM 27648</strain>
    </source>
</reference>